<dbReference type="EMBL" id="LCWF01000016">
    <property type="protein sequence ID" value="KKY28092.1"/>
    <property type="molecule type" value="Genomic_DNA"/>
</dbReference>
<sequence>MSSESDSYLHKTPPTHRRASVGAVGGQLYSSAVKSIPRSASSSGSSIHSRSVFDTGLNRQPHDNDITPPTVYTSPRSRPDPEASPLLRFKRSKSTTNLQSRLEAAVNESPARDKRYSLTEQSPRRQLFVPKTLCQHSKRGDLAPSNTDCPPPDTTLDADEDVFVDAPEFHDPEDSPSGEAFRSKASEEEGDNISIKKEDSDSFLTAVERDAAHLVRGQDLAKVKNQEVTDALSDTSSEDLEYTTPLPKFEDEPDDALLKDNLPRTACWAADINDVLAERINDLTDALPSASPEDQNFNIPHHEHADELGKVLPKDKASLLKTEIPISELLAKVDTKGMNIHKRMVPWEPQSNIWYYTLTKILPFDALLRIFRTGKCVAFKDNKADFRCGHSIRMEKWKMFYIIRSFAVPDGYFVGCDINEIFNHIRTMIGIFCCGQGKHRGYALEKFDKFKADMKDILTSGNSQSEGTSWSMSDKKIILSWVAQMSSLPDYTEEYEEKCQQSGRPAVRAGEMLKELTTSYTAVKCTRLQGNKAEDILETVSWIEDRVSSIKGPSIQIQRLAEALMERIHAQLNKKSKTVFKYATTETIAASATVVTTSPNSLMPTRYTTAREIGKAIHKTLRRGLTVQNHRPGQLYMLRSRSKSGSFKIGVTKGRPQKRCSNISYSCKICDLELDVDGVFPTKLAHLVEHLVHLELDGQIEGGACNGCEVHHREWFRVKREDARAVIMKWVEWAEKDPYEPVVNEDGHLSWSLNGANQELLPKLCAPFMVDESPYCSREVIDASQSGEQLEYKAEVTMTRTVLGVTREDSQGTRVSNEVEIFQGRATVSQPRKIKQESVIVAGRNIGLKEVKEHSLKECPEGANRTDV</sequence>
<comment type="caution">
    <text evidence="3">The sequence shown here is derived from an EMBL/GenBank/DDBJ whole genome shotgun (WGS) entry which is preliminary data.</text>
</comment>
<dbReference type="InterPro" id="IPR018306">
    <property type="entry name" value="Phage_T5_Orf172_DNA-bd"/>
</dbReference>
<organism evidence="3 4">
    <name type="scientific">Phaeomoniella chlamydospora</name>
    <name type="common">Phaeoacremonium chlamydosporum</name>
    <dbReference type="NCBI Taxonomy" id="158046"/>
    <lineage>
        <taxon>Eukaryota</taxon>
        <taxon>Fungi</taxon>
        <taxon>Dikarya</taxon>
        <taxon>Ascomycota</taxon>
        <taxon>Pezizomycotina</taxon>
        <taxon>Eurotiomycetes</taxon>
        <taxon>Chaetothyriomycetidae</taxon>
        <taxon>Phaeomoniellales</taxon>
        <taxon>Phaeomoniellaceae</taxon>
        <taxon>Phaeomoniella</taxon>
    </lineage>
</organism>
<keyword evidence="4" id="KW-1185">Reference proteome</keyword>
<dbReference type="Proteomes" id="UP000053317">
    <property type="component" value="Unassembled WGS sequence"/>
</dbReference>
<dbReference type="AlphaFoldDB" id="A0A0G2EZS6"/>
<gene>
    <name evidence="3" type="ORF">UCRPC4_g00672</name>
</gene>
<feature type="region of interest" description="Disordered" evidence="1">
    <location>
        <begin position="1"/>
        <end position="197"/>
    </location>
</feature>
<evidence type="ECO:0000259" key="2">
    <source>
        <dbReference type="SMART" id="SM00974"/>
    </source>
</evidence>
<evidence type="ECO:0000256" key="1">
    <source>
        <dbReference type="SAM" id="MobiDB-lite"/>
    </source>
</evidence>
<proteinExistence type="predicted"/>
<accession>A0A0G2EZS6</accession>
<dbReference type="PANTHER" id="PTHR28094:SF1">
    <property type="entry name" value="MEIOTICALLY UP-REGULATED GENE 113 PROTEIN"/>
    <property type="match status" value="1"/>
</dbReference>
<feature type="domain" description="Bacteriophage T5 Orf172 DNA-binding" evidence="2">
    <location>
        <begin position="641"/>
        <end position="730"/>
    </location>
</feature>
<name>A0A0G2EZS6_PHACM</name>
<protein>
    <recommendedName>
        <fullName evidence="2">Bacteriophage T5 Orf172 DNA-binding domain-containing protein</fullName>
    </recommendedName>
</protein>
<dbReference type="Pfam" id="PF10544">
    <property type="entry name" value="T5orf172"/>
    <property type="match status" value="1"/>
</dbReference>
<feature type="compositionally biased region" description="Low complexity" evidence="1">
    <location>
        <begin position="35"/>
        <end position="50"/>
    </location>
</feature>
<dbReference type="InterPro" id="IPR053006">
    <property type="entry name" value="Meiosis_regulatory"/>
</dbReference>
<dbReference type="SMART" id="SM00974">
    <property type="entry name" value="T5orf172"/>
    <property type="match status" value="1"/>
</dbReference>
<evidence type="ECO:0000313" key="3">
    <source>
        <dbReference type="EMBL" id="KKY28092.1"/>
    </source>
</evidence>
<evidence type="ECO:0000313" key="4">
    <source>
        <dbReference type="Proteomes" id="UP000053317"/>
    </source>
</evidence>
<dbReference type="PANTHER" id="PTHR28094">
    <property type="entry name" value="MEIOTICALLY UP-REGULATED GENE 113 PROTEIN"/>
    <property type="match status" value="1"/>
</dbReference>
<reference evidence="3 4" key="1">
    <citation type="submission" date="2015-05" db="EMBL/GenBank/DDBJ databases">
        <title>Distinctive expansion of gene families associated with plant cell wall degradation and secondary metabolism in the genomes of grapevine trunk pathogens.</title>
        <authorList>
            <person name="Lawrence D.P."/>
            <person name="Travadon R."/>
            <person name="Rolshausen P.E."/>
            <person name="Baumgartner K."/>
        </authorList>
    </citation>
    <scope>NUCLEOTIDE SEQUENCE [LARGE SCALE GENOMIC DNA]</scope>
    <source>
        <strain evidence="3">UCRPC4</strain>
    </source>
</reference>
<reference evidence="3 4" key="2">
    <citation type="submission" date="2015-05" db="EMBL/GenBank/DDBJ databases">
        <authorList>
            <person name="Morales-Cruz A."/>
            <person name="Amrine K.C."/>
            <person name="Cantu D."/>
        </authorList>
    </citation>
    <scope>NUCLEOTIDE SEQUENCE [LARGE SCALE GENOMIC DNA]</scope>
    <source>
        <strain evidence="3">UCRPC4</strain>
    </source>
</reference>
<feature type="region of interest" description="Disordered" evidence="1">
    <location>
        <begin position="226"/>
        <end position="253"/>
    </location>
</feature>